<dbReference type="Proteomes" id="UP000237000">
    <property type="component" value="Unassembled WGS sequence"/>
</dbReference>
<organism evidence="1 2">
    <name type="scientific">Trema orientale</name>
    <name type="common">Charcoal tree</name>
    <name type="synonym">Celtis orientalis</name>
    <dbReference type="NCBI Taxonomy" id="63057"/>
    <lineage>
        <taxon>Eukaryota</taxon>
        <taxon>Viridiplantae</taxon>
        <taxon>Streptophyta</taxon>
        <taxon>Embryophyta</taxon>
        <taxon>Tracheophyta</taxon>
        <taxon>Spermatophyta</taxon>
        <taxon>Magnoliopsida</taxon>
        <taxon>eudicotyledons</taxon>
        <taxon>Gunneridae</taxon>
        <taxon>Pentapetalae</taxon>
        <taxon>rosids</taxon>
        <taxon>fabids</taxon>
        <taxon>Rosales</taxon>
        <taxon>Cannabaceae</taxon>
        <taxon>Trema</taxon>
    </lineage>
</organism>
<accession>A0A2P5AKK5</accession>
<evidence type="ECO:0000313" key="1">
    <source>
        <dbReference type="EMBL" id="PON37088.1"/>
    </source>
</evidence>
<sequence>MFRTICIIFIIRDIRNLIVPDNSCLIKSYLSSSDKDLTIVLSFSFSIELSYR</sequence>
<keyword evidence="2" id="KW-1185">Reference proteome</keyword>
<dbReference type="EMBL" id="JXTC01000802">
    <property type="protein sequence ID" value="PON37088.1"/>
    <property type="molecule type" value="Genomic_DNA"/>
</dbReference>
<gene>
    <name evidence="1" type="ORF">TorRG33x02_348090</name>
</gene>
<proteinExistence type="predicted"/>
<evidence type="ECO:0000313" key="2">
    <source>
        <dbReference type="Proteomes" id="UP000237000"/>
    </source>
</evidence>
<name>A0A2P5AKK5_TREOI</name>
<dbReference type="InParanoid" id="A0A2P5AKK5"/>
<protein>
    <submittedName>
        <fullName evidence="1">Uncharacterized protein</fullName>
    </submittedName>
</protein>
<reference evidence="2" key="1">
    <citation type="submission" date="2016-06" db="EMBL/GenBank/DDBJ databases">
        <title>Parallel loss of symbiosis genes in relatives of nitrogen-fixing non-legume Parasponia.</title>
        <authorList>
            <person name="Van Velzen R."/>
            <person name="Holmer R."/>
            <person name="Bu F."/>
            <person name="Rutten L."/>
            <person name="Van Zeijl A."/>
            <person name="Liu W."/>
            <person name="Santuari L."/>
            <person name="Cao Q."/>
            <person name="Sharma T."/>
            <person name="Shen D."/>
            <person name="Roswanjaya Y."/>
            <person name="Wardhani T."/>
            <person name="Kalhor M.S."/>
            <person name="Jansen J."/>
            <person name="Van den Hoogen J."/>
            <person name="Gungor B."/>
            <person name="Hartog M."/>
            <person name="Hontelez J."/>
            <person name="Verver J."/>
            <person name="Yang W.-C."/>
            <person name="Schijlen E."/>
            <person name="Repin R."/>
            <person name="Schilthuizen M."/>
            <person name="Schranz E."/>
            <person name="Heidstra R."/>
            <person name="Miyata K."/>
            <person name="Fedorova E."/>
            <person name="Kohlen W."/>
            <person name="Bisseling T."/>
            <person name="Smit S."/>
            <person name="Geurts R."/>
        </authorList>
    </citation>
    <scope>NUCLEOTIDE SEQUENCE [LARGE SCALE GENOMIC DNA]</scope>
    <source>
        <strain evidence="2">cv. RG33-2</strain>
    </source>
</reference>
<dbReference type="AlphaFoldDB" id="A0A2P5AKK5"/>
<comment type="caution">
    <text evidence="1">The sequence shown here is derived from an EMBL/GenBank/DDBJ whole genome shotgun (WGS) entry which is preliminary data.</text>
</comment>